<sequence>MPRCFLAAAAAAAKAAAAAVMAAAAAATAAAAAAAAAAPALAAQIQLATFPALFWEAAPVSGDTAAHAPFEFVTGNAPALAGEAAALQPFWAHVRASRERAAVSTFASLQGDAILISPCKARGTSRDAYSSLTNFFSDAPAVQIFKFWRATAEAMQSQLAVTPAKPFWLSAAASQRCWVHARVDSAPKHVKYAPHKQWDADVGGRHRARLAPIHYNTNRRRTIDTKAKAQD</sequence>
<proteinExistence type="predicted"/>
<dbReference type="EMBL" id="JAFCMP010000113">
    <property type="protein sequence ID" value="KAG5186066.1"/>
    <property type="molecule type" value="Genomic_DNA"/>
</dbReference>
<feature type="signal peptide" evidence="1">
    <location>
        <begin position="1"/>
        <end position="18"/>
    </location>
</feature>
<comment type="caution">
    <text evidence="2">The sequence shown here is derived from an EMBL/GenBank/DDBJ whole genome shotgun (WGS) entry which is preliminary data.</text>
</comment>
<evidence type="ECO:0000313" key="2">
    <source>
        <dbReference type="EMBL" id="KAG5186066.1"/>
    </source>
</evidence>
<evidence type="ECO:0000256" key="1">
    <source>
        <dbReference type="SAM" id="SignalP"/>
    </source>
</evidence>
<keyword evidence="3" id="KW-1185">Reference proteome</keyword>
<feature type="chain" id="PRO_5032483583" evidence="1">
    <location>
        <begin position="19"/>
        <end position="231"/>
    </location>
</feature>
<organism evidence="2 3">
    <name type="scientific">Tribonema minus</name>
    <dbReference type="NCBI Taxonomy" id="303371"/>
    <lineage>
        <taxon>Eukaryota</taxon>
        <taxon>Sar</taxon>
        <taxon>Stramenopiles</taxon>
        <taxon>Ochrophyta</taxon>
        <taxon>PX clade</taxon>
        <taxon>Xanthophyceae</taxon>
        <taxon>Tribonematales</taxon>
        <taxon>Tribonemataceae</taxon>
        <taxon>Tribonema</taxon>
    </lineage>
</organism>
<name>A0A835Z2J3_9STRA</name>
<evidence type="ECO:0000313" key="3">
    <source>
        <dbReference type="Proteomes" id="UP000664859"/>
    </source>
</evidence>
<dbReference type="Pfam" id="PF22086">
    <property type="entry name" value="DUF6940"/>
    <property type="match status" value="1"/>
</dbReference>
<protein>
    <submittedName>
        <fullName evidence="2">Uncharacterized protein</fullName>
    </submittedName>
</protein>
<accession>A0A835Z2J3</accession>
<dbReference type="InterPro" id="IPR054220">
    <property type="entry name" value="DUF6940"/>
</dbReference>
<keyword evidence="1" id="KW-0732">Signal</keyword>
<dbReference type="Proteomes" id="UP000664859">
    <property type="component" value="Unassembled WGS sequence"/>
</dbReference>
<reference evidence="2" key="1">
    <citation type="submission" date="2021-02" db="EMBL/GenBank/DDBJ databases">
        <title>First Annotated Genome of the Yellow-green Alga Tribonema minus.</title>
        <authorList>
            <person name="Mahan K.M."/>
        </authorList>
    </citation>
    <scope>NUCLEOTIDE SEQUENCE</scope>
    <source>
        <strain evidence="2">UTEX B ZZ1240</strain>
    </source>
</reference>
<gene>
    <name evidence="2" type="ORF">JKP88DRAFT_309997</name>
</gene>
<dbReference type="AlphaFoldDB" id="A0A835Z2J3"/>